<evidence type="ECO:0000313" key="1">
    <source>
        <dbReference type="Proteomes" id="UP000046395"/>
    </source>
</evidence>
<sequence>MTEAKKKCRQYSVEYLRYGFIPSPSNVHMPLCLICEKVFSNESMKPSRLLDHLKKMHADKACKDLSYFQSLRDQFRKRTKLSCIFSSISQQDKDGLRASYKISLLIAKSGNPHTIGEELILPAVSEVLRTVLHKPAAEIIRKLPLSNSTVQRRLDEMAADVEDQLCNFLRTTKFSLQLDEAVLPRNEALLLAYVRFIKEEKINQELLFARQLETDTKGQSIFLVVEEFFREKRIPLANIMAVATDGAPSMVGRHRGFVAHLKRSVSELLVVHCVIHRQQLVAKHLSDRLHRSLGFVITAVNKIRSSPLNDRLFAQLCEKNDDEFCRLLLHTEVRWLSRGACLSRFYALFDTVLQFFEKDDTGLSNSLKKFKVDIAYLSDLCYKFNEMNLQLQGDDLNLIKTKSVISAFVMKLLLFKENLGRGQFSQFPNLSQLRKNAEVSDDDVGVYCEHLAMLHKDMCERYEDILALEVPQWVLDPFSDVGETETHLQEEFIELQTNEEVKTRYKNGYHDFWLQREISIRYPQLWEIVKKLLVPFPSSYLVERGFSVVLDLFTKKRNRLEIVQRGDLRLLLTNIEPDVEKLLASHQPHPSH</sequence>
<dbReference type="PANTHER" id="PTHR45913:SF22">
    <property type="entry name" value="SCAN BOX DOMAIN-CONTAINING PROTEIN"/>
    <property type="match status" value="1"/>
</dbReference>
<evidence type="ECO:0000313" key="2">
    <source>
        <dbReference type="WBParaSite" id="TMUE_0000001866.1"/>
    </source>
</evidence>
<dbReference type="AlphaFoldDB" id="A0A5S6Q3Q7"/>
<dbReference type="InterPro" id="IPR012337">
    <property type="entry name" value="RNaseH-like_sf"/>
</dbReference>
<dbReference type="WBParaSite" id="TMUE_0000001866.1">
    <property type="protein sequence ID" value="TMUE_0000001866.1"/>
    <property type="gene ID" value="WBGene00297733"/>
</dbReference>
<proteinExistence type="predicted"/>
<protein>
    <submittedName>
        <fullName evidence="2">DUF4371 domain-containing protein</fullName>
    </submittedName>
</protein>
<accession>A0A5S6Q3Q7</accession>
<organism evidence="1 2">
    <name type="scientific">Trichuris muris</name>
    <name type="common">Mouse whipworm</name>
    <dbReference type="NCBI Taxonomy" id="70415"/>
    <lineage>
        <taxon>Eukaryota</taxon>
        <taxon>Metazoa</taxon>
        <taxon>Ecdysozoa</taxon>
        <taxon>Nematoda</taxon>
        <taxon>Enoplea</taxon>
        <taxon>Dorylaimia</taxon>
        <taxon>Trichinellida</taxon>
        <taxon>Trichuridae</taxon>
        <taxon>Trichuris</taxon>
    </lineage>
</organism>
<dbReference type="Proteomes" id="UP000046395">
    <property type="component" value="Unassembled WGS sequence"/>
</dbReference>
<dbReference type="STRING" id="70415.A0A5S6Q3Q7"/>
<keyword evidence="1" id="KW-1185">Reference proteome</keyword>
<reference evidence="2" key="1">
    <citation type="submission" date="2019-12" db="UniProtKB">
        <authorList>
            <consortium name="WormBaseParasite"/>
        </authorList>
    </citation>
    <scope>IDENTIFICATION</scope>
</reference>
<name>A0A5S6Q3Q7_TRIMR</name>
<dbReference type="SUPFAM" id="SSF53098">
    <property type="entry name" value="Ribonuclease H-like"/>
    <property type="match status" value="1"/>
</dbReference>
<dbReference type="PANTHER" id="PTHR45913">
    <property type="entry name" value="EPM2A-INTERACTING PROTEIN 1"/>
    <property type="match status" value="1"/>
</dbReference>